<gene>
    <name evidence="1" type="ORF">H0H28_13335</name>
</gene>
<sequence length="105" mass="11761">MEATTPDNRRITGAQLIIEGEYLVFSDYSEDHANSIDRDLDIEIAELMALTRRGKTFVESGICGYARLRDLPRLRALHATLKLLDVPRLAAIDKTLRVLPPDTAP</sequence>
<comment type="caution">
    <text evidence="1">The sequence shown here is derived from an EMBL/GenBank/DDBJ whole genome shotgun (WGS) entry which is preliminary data.</text>
</comment>
<accession>A0A838WWP6</accession>
<reference evidence="1 2" key="1">
    <citation type="submission" date="2020-07" db="EMBL/GenBank/DDBJ databases">
        <authorList>
            <person name="Khare M."/>
        </authorList>
    </citation>
    <scope>NUCLEOTIDE SEQUENCE [LARGE SCALE GENOMIC DNA]</scope>
    <source>
        <strain evidence="1 2">P8776</strain>
    </source>
</reference>
<dbReference type="EMBL" id="JACEOR010000628">
    <property type="protein sequence ID" value="MBA4506269.1"/>
    <property type="molecule type" value="Genomic_DNA"/>
</dbReference>
<evidence type="ECO:0000313" key="1">
    <source>
        <dbReference type="EMBL" id="MBA4506269.1"/>
    </source>
</evidence>
<dbReference type="Proteomes" id="UP000580709">
    <property type="component" value="Unassembled WGS sequence"/>
</dbReference>
<feature type="non-terminal residue" evidence="1">
    <location>
        <position position="105"/>
    </location>
</feature>
<keyword evidence="2" id="KW-1185">Reference proteome</keyword>
<name>A0A838WWP6_9CORY</name>
<proteinExistence type="predicted"/>
<dbReference type="AlphaFoldDB" id="A0A838WWP6"/>
<evidence type="ECO:0000313" key="2">
    <source>
        <dbReference type="Proteomes" id="UP000580709"/>
    </source>
</evidence>
<protein>
    <submittedName>
        <fullName evidence="1">Uncharacterized protein</fullName>
    </submittedName>
</protein>
<organism evidence="1 2">
    <name type="scientific">Corynebacterium sanguinis</name>
    <dbReference type="NCBI Taxonomy" id="2594913"/>
    <lineage>
        <taxon>Bacteria</taxon>
        <taxon>Bacillati</taxon>
        <taxon>Actinomycetota</taxon>
        <taxon>Actinomycetes</taxon>
        <taxon>Mycobacteriales</taxon>
        <taxon>Corynebacteriaceae</taxon>
        <taxon>Corynebacterium</taxon>
    </lineage>
</organism>